<dbReference type="RefSeq" id="WP_148816830.1">
    <property type="nucleotide sequence ID" value="NZ_CP043046.1"/>
</dbReference>
<keyword evidence="1" id="KW-0732">Signal</keyword>
<organism evidence="3 4">
    <name type="scientific">Pigmentiphaga aceris</name>
    <dbReference type="NCBI Taxonomy" id="1940612"/>
    <lineage>
        <taxon>Bacteria</taxon>
        <taxon>Pseudomonadati</taxon>
        <taxon>Pseudomonadota</taxon>
        <taxon>Betaproteobacteria</taxon>
        <taxon>Burkholderiales</taxon>
        <taxon>Alcaligenaceae</taxon>
        <taxon>Pigmentiphaga</taxon>
    </lineage>
</organism>
<evidence type="ECO:0000259" key="2">
    <source>
        <dbReference type="Pfam" id="PF13628"/>
    </source>
</evidence>
<reference evidence="3 4" key="1">
    <citation type="submission" date="2019-08" db="EMBL/GenBank/DDBJ databases">
        <title>Amphibian skin-associated Pigmentiphaga: genome sequence and occurrence across geography and hosts.</title>
        <authorList>
            <person name="Bletz M.C."/>
            <person name="Bunk B."/>
            <person name="Sproeer C."/>
            <person name="Biwer P."/>
            <person name="Reiter S."/>
            <person name="Rabemananjara F.C.E."/>
            <person name="Schulz S."/>
            <person name="Overmann J."/>
            <person name="Vences M."/>
        </authorList>
    </citation>
    <scope>NUCLEOTIDE SEQUENCE [LARGE SCALE GENOMIC DNA]</scope>
    <source>
        <strain evidence="3 4">Mada1488</strain>
    </source>
</reference>
<evidence type="ECO:0000313" key="3">
    <source>
        <dbReference type="EMBL" id="QEI07783.1"/>
    </source>
</evidence>
<dbReference type="KEGG" id="pacr:FXN63_19535"/>
<evidence type="ECO:0000313" key="4">
    <source>
        <dbReference type="Proteomes" id="UP000325161"/>
    </source>
</evidence>
<gene>
    <name evidence="3" type="ORF">FXN63_19535</name>
</gene>
<keyword evidence="4" id="KW-1185">Reference proteome</keyword>
<feature type="chain" id="PRO_5022705245" evidence="1">
    <location>
        <begin position="24"/>
        <end position="172"/>
    </location>
</feature>
<dbReference type="Proteomes" id="UP000325161">
    <property type="component" value="Chromosome"/>
</dbReference>
<dbReference type="PANTHER" id="PTHR38593">
    <property type="entry name" value="BLR2558 PROTEIN"/>
    <property type="match status" value="1"/>
</dbReference>
<feature type="domain" description="DUF4142" evidence="2">
    <location>
        <begin position="29"/>
        <end position="162"/>
    </location>
</feature>
<sequence>MKALKFTAASIALAIASIGAAHAELSSGDKKFLEKAAESGQLELATSQLAVERATHPDVKAFAQMMVTDHTKADTELKALAASKQVTLPMEQPRKVKSELEDLGKKQGIEFDKEYADEIAVDAHKDAVDLFKDAAEDAKDPDVKAWAAKTLPTLQAHYDAGRMLKEKLKDVK</sequence>
<proteinExistence type="predicted"/>
<protein>
    <submittedName>
        <fullName evidence="3">DUF4142 domain-containing protein</fullName>
    </submittedName>
</protein>
<dbReference type="AlphaFoldDB" id="A0A5C0B237"/>
<accession>A0A5C0B237</accession>
<dbReference type="OrthoDB" id="118677at2"/>
<dbReference type="InterPro" id="IPR012347">
    <property type="entry name" value="Ferritin-like"/>
</dbReference>
<evidence type="ECO:0000256" key="1">
    <source>
        <dbReference type="SAM" id="SignalP"/>
    </source>
</evidence>
<dbReference type="Pfam" id="PF13628">
    <property type="entry name" value="DUF4142"/>
    <property type="match status" value="1"/>
</dbReference>
<dbReference type="Gene3D" id="1.20.1260.10">
    <property type="match status" value="1"/>
</dbReference>
<dbReference type="InterPro" id="IPR025419">
    <property type="entry name" value="DUF4142"/>
</dbReference>
<dbReference type="PANTHER" id="PTHR38593:SF1">
    <property type="entry name" value="BLR2558 PROTEIN"/>
    <property type="match status" value="1"/>
</dbReference>
<feature type="signal peptide" evidence="1">
    <location>
        <begin position="1"/>
        <end position="23"/>
    </location>
</feature>
<dbReference type="EMBL" id="CP043046">
    <property type="protein sequence ID" value="QEI07783.1"/>
    <property type="molecule type" value="Genomic_DNA"/>
</dbReference>
<name>A0A5C0B237_9BURK</name>